<dbReference type="RefSeq" id="YP_010842135.1">
    <property type="nucleotide sequence ID" value="NC_079139.1"/>
</dbReference>
<organism evidence="1 2">
    <name type="scientific">Cotonvirus japonicus</name>
    <dbReference type="NCBI Taxonomy" id="2811091"/>
    <lineage>
        <taxon>Viruses</taxon>
        <taxon>Varidnaviria</taxon>
        <taxon>Bamfordvirae</taxon>
        <taxon>Nucleocytoviricota</taxon>
        <taxon>Megaviricetes</taxon>
        <taxon>Imitervirales</taxon>
        <taxon>Mimiviridae</taxon>
        <taxon>Megamimivirinae</taxon>
        <taxon>Cotonvirus</taxon>
        <taxon>Cotonvirus japonicum</taxon>
    </lineage>
</organism>
<dbReference type="Proteomes" id="UP001321479">
    <property type="component" value="Segment"/>
</dbReference>
<accession>A0ABM7NTX8</accession>
<proteinExistence type="predicted"/>
<sequence length="285" mass="32710">MSDFEENAMDVVYETFGTAGTVMENMNDNILEMLGTESQDFSVEIIQQQQISDARPFTHISVPIKPPVSNIHLVVDGLNLFGRMMTTISDHPDDLGLMDIDRNVLRHQFDSLTEINICFDNMSKFFNESVPFGSNIHIVMKKFGSKKLWRSFKVMFADRFMNADRSTAHHYELIVAKPSARADTEGDDRLAVRLALELETDSNRVFVLSNDNYRSMEQHWHLPSLYKRITNDMPAMGERPIHRIDATDYHLSELDGLNTIKFNFTVDSTIESVRASFSRHCISVY</sequence>
<keyword evidence="2" id="KW-1185">Reference proteome</keyword>
<reference evidence="1 2" key="1">
    <citation type="submission" date="2021-02" db="EMBL/GenBank/DDBJ databases">
        <title>Cotonvirus japonicus, which uses Golgi apparatus of host cells for its virion factory, phylogenetically links tailed tupanvirus and icosahedral mimivirus.</title>
        <authorList>
            <person name="Takahashi H."/>
            <person name="Fukaya S."/>
            <person name="Song C."/>
            <person name="Murata K."/>
            <person name="Takemura M."/>
        </authorList>
    </citation>
    <scope>NUCLEOTIDE SEQUENCE [LARGE SCALE GENOMIC DNA]</scope>
</reference>
<name>A0ABM7NTX8_9VIRU</name>
<protein>
    <submittedName>
        <fullName evidence="1">Uncharacterized protein</fullName>
    </submittedName>
</protein>
<dbReference type="EMBL" id="AP024483">
    <property type="protein sequence ID" value="BCS83527.1"/>
    <property type="molecule type" value="Genomic_DNA"/>
</dbReference>
<evidence type="ECO:0000313" key="2">
    <source>
        <dbReference type="Proteomes" id="UP001321479"/>
    </source>
</evidence>
<dbReference type="GeneID" id="80558732"/>
<evidence type="ECO:0000313" key="1">
    <source>
        <dbReference type="EMBL" id="BCS83527.1"/>
    </source>
</evidence>